<dbReference type="Pfam" id="PF12146">
    <property type="entry name" value="Hydrolase_4"/>
    <property type="match status" value="1"/>
</dbReference>
<reference evidence="2" key="1">
    <citation type="submission" date="2023-06" db="EMBL/GenBank/DDBJ databases">
        <title>SYSU T00b26.</title>
        <authorList>
            <person name="Gao L."/>
            <person name="Fang B.-Z."/>
            <person name="Li W.-J."/>
        </authorList>
    </citation>
    <scope>NUCLEOTIDE SEQUENCE</scope>
    <source>
        <strain evidence="2">SYSU T00b26</strain>
    </source>
</reference>
<dbReference type="InterPro" id="IPR029058">
    <property type="entry name" value="AB_hydrolase_fold"/>
</dbReference>
<dbReference type="GO" id="GO:0016787">
    <property type="term" value="F:hydrolase activity"/>
    <property type="evidence" value="ECO:0007669"/>
    <property type="project" value="UniProtKB-KW"/>
</dbReference>
<feature type="domain" description="Serine aminopeptidase S33" evidence="1">
    <location>
        <begin position="39"/>
        <end position="166"/>
    </location>
</feature>
<dbReference type="InterPro" id="IPR051044">
    <property type="entry name" value="MAG_DAG_Lipase"/>
</dbReference>
<dbReference type="InterPro" id="IPR022742">
    <property type="entry name" value="Hydrolase_4"/>
</dbReference>
<name>A0ABT8G232_9MICO</name>
<keyword evidence="2" id="KW-0378">Hydrolase</keyword>
<proteinExistence type="predicted"/>
<gene>
    <name evidence="2" type="ORF">QQX04_09345</name>
</gene>
<dbReference type="RefSeq" id="WP_301128474.1">
    <property type="nucleotide sequence ID" value="NZ_JAUHPV010000005.1"/>
</dbReference>
<keyword evidence="3" id="KW-1185">Reference proteome</keyword>
<dbReference type="PANTHER" id="PTHR11614">
    <property type="entry name" value="PHOSPHOLIPASE-RELATED"/>
    <property type="match status" value="1"/>
</dbReference>
<evidence type="ECO:0000313" key="2">
    <source>
        <dbReference type="EMBL" id="MDN4473192.1"/>
    </source>
</evidence>
<evidence type="ECO:0000313" key="3">
    <source>
        <dbReference type="Proteomes" id="UP001172738"/>
    </source>
</evidence>
<sequence length="320" mass="34475">MTTSAPSTSLQWREDVLPGFQQAALGEATLVRSTSRPPAPRGVVLHVHGYNDYFFHSHVANRLLDDGFVSYAVDLRRAGRSLREGDIPHFMTDVAEPGEDVAAAAAMVADLEPGLPIAVHAHSTGALTTLVRLHTHGPGPVAALALNSPYLGSVPSWRLRLGNRALPGIARRRPLSIVSSGPSWYATHLLASEGGRWEYDTRWKRPDGLPVRAAWLAAVVRAQRQVARGLHLEIPVLAARAGAGGPDSPDNPLLDAQDTIVDVEAISRLAPRLGRDTELLVVPDAVHDLALSDTTPRERYLSELSAWLDRALPPAERPGA</sequence>
<accession>A0ABT8G232</accession>
<dbReference type="Gene3D" id="3.40.50.1820">
    <property type="entry name" value="alpha/beta hydrolase"/>
    <property type="match status" value="1"/>
</dbReference>
<protein>
    <submittedName>
        <fullName evidence="2">Alpha/beta hydrolase</fullName>
    </submittedName>
</protein>
<organism evidence="2 3">
    <name type="scientific">Demequina zhanjiangensis</name>
    <dbReference type="NCBI Taxonomy" id="3051659"/>
    <lineage>
        <taxon>Bacteria</taxon>
        <taxon>Bacillati</taxon>
        <taxon>Actinomycetota</taxon>
        <taxon>Actinomycetes</taxon>
        <taxon>Micrococcales</taxon>
        <taxon>Demequinaceae</taxon>
        <taxon>Demequina</taxon>
    </lineage>
</organism>
<dbReference type="SUPFAM" id="SSF53474">
    <property type="entry name" value="alpha/beta-Hydrolases"/>
    <property type="match status" value="1"/>
</dbReference>
<dbReference type="EMBL" id="JAUHPV010000005">
    <property type="protein sequence ID" value="MDN4473192.1"/>
    <property type="molecule type" value="Genomic_DNA"/>
</dbReference>
<evidence type="ECO:0000259" key="1">
    <source>
        <dbReference type="Pfam" id="PF12146"/>
    </source>
</evidence>
<comment type="caution">
    <text evidence="2">The sequence shown here is derived from an EMBL/GenBank/DDBJ whole genome shotgun (WGS) entry which is preliminary data.</text>
</comment>
<dbReference type="Proteomes" id="UP001172738">
    <property type="component" value="Unassembled WGS sequence"/>
</dbReference>